<feature type="compositionally biased region" description="Basic residues" evidence="1">
    <location>
        <begin position="16"/>
        <end position="26"/>
    </location>
</feature>
<feature type="region of interest" description="Disordered" evidence="1">
    <location>
        <begin position="1"/>
        <end position="38"/>
    </location>
</feature>
<gene>
    <name evidence="2" type="ORF">SCUD_LOCUS10405</name>
</gene>
<feature type="compositionally biased region" description="Polar residues" evidence="1">
    <location>
        <begin position="1"/>
        <end position="11"/>
    </location>
</feature>
<evidence type="ECO:0000313" key="2">
    <source>
        <dbReference type="EMBL" id="VDP39708.1"/>
    </source>
</evidence>
<reference evidence="2 3" key="2">
    <citation type="submission" date="2018-11" db="EMBL/GenBank/DDBJ databases">
        <authorList>
            <consortium name="Pathogen Informatics"/>
        </authorList>
    </citation>
    <scope>NUCLEOTIDE SEQUENCE [LARGE SCALE GENOMIC DNA]</scope>
    <source>
        <strain evidence="2">Dakar</strain>
        <strain evidence="3">Dakar, Senegal</strain>
    </source>
</reference>
<evidence type="ECO:0000313" key="4">
    <source>
        <dbReference type="WBParaSite" id="SCUD_0001040501-mRNA-1"/>
    </source>
</evidence>
<name>A0A183K5Y0_9TREM</name>
<reference evidence="4" key="1">
    <citation type="submission" date="2016-06" db="UniProtKB">
        <authorList>
            <consortium name="WormBaseParasite"/>
        </authorList>
    </citation>
    <scope>IDENTIFICATION</scope>
</reference>
<organism evidence="4">
    <name type="scientific">Schistosoma curassoni</name>
    <dbReference type="NCBI Taxonomy" id="6186"/>
    <lineage>
        <taxon>Eukaryota</taxon>
        <taxon>Metazoa</taxon>
        <taxon>Spiralia</taxon>
        <taxon>Lophotrochozoa</taxon>
        <taxon>Platyhelminthes</taxon>
        <taxon>Trematoda</taxon>
        <taxon>Digenea</taxon>
        <taxon>Strigeidida</taxon>
        <taxon>Schistosomatoidea</taxon>
        <taxon>Schistosomatidae</taxon>
        <taxon>Schistosoma</taxon>
    </lineage>
</organism>
<evidence type="ECO:0000313" key="3">
    <source>
        <dbReference type="Proteomes" id="UP000279833"/>
    </source>
</evidence>
<dbReference type="Proteomes" id="UP000279833">
    <property type="component" value="Unassembled WGS sequence"/>
</dbReference>
<evidence type="ECO:0000256" key="1">
    <source>
        <dbReference type="SAM" id="MobiDB-lite"/>
    </source>
</evidence>
<dbReference type="WBParaSite" id="SCUD_0001040501-mRNA-1">
    <property type="protein sequence ID" value="SCUD_0001040501-mRNA-1"/>
    <property type="gene ID" value="SCUD_0001040501"/>
</dbReference>
<dbReference type="AlphaFoldDB" id="A0A183K5Y0"/>
<protein>
    <submittedName>
        <fullName evidence="2 4">Uncharacterized protein</fullName>
    </submittedName>
</protein>
<proteinExistence type="predicted"/>
<accession>A0A183K5Y0</accession>
<keyword evidence="3" id="KW-1185">Reference proteome</keyword>
<sequence>MPRSGTSTSGASIPKCRTKIRSRRIRNVNNSGAQSKCS</sequence>
<dbReference type="EMBL" id="UZAK01033761">
    <property type="protein sequence ID" value="VDP39708.1"/>
    <property type="molecule type" value="Genomic_DNA"/>
</dbReference>